<dbReference type="SUPFAM" id="SSF55753">
    <property type="entry name" value="Actin depolymerizing proteins"/>
    <property type="match status" value="1"/>
</dbReference>
<reference evidence="3" key="1">
    <citation type="submission" date="2018-06" db="EMBL/GenBank/DDBJ databases">
        <title>Genome assembly of Danube salmon.</title>
        <authorList>
            <person name="Macqueen D.J."/>
            <person name="Gundappa M.K."/>
        </authorList>
    </citation>
    <scope>NUCLEOTIDE SEQUENCE [LARGE SCALE GENOMIC DNA]</scope>
</reference>
<dbReference type="InterPro" id="IPR002108">
    <property type="entry name" value="ADF-H"/>
</dbReference>
<protein>
    <recommendedName>
        <fullName evidence="1">ADF-H domain-containing protein</fullName>
    </recommendedName>
</protein>
<dbReference type="GO" id="GO:0051015">
    <property type="term" value="F:actin filament binding"/>
    <property type="evidence" value="ECO:0007669"/>
    <property type="project" value="TreeGrafter"/>
</dbReference>
<dbReference type="Gene3D" id="3.40.20.10">
    <property type="entry name" value="Severin"/>
    <property type="match status" value="1"/>
</dbReference>
<dbReference type="GO" id="GO:0098974">
    <property type="term" value="P:postsynaptic actin cytoskeleton organization"/>
    <property type="evidence" value="ECO:0007669"/>
    <property type="project" value="TreeGrafter"/>
</dbReference>
<evidence type="ECO:0000313" key="2">
    <source>
        <dbReference type="Ensembl" id="ENSHHUP00000077740.1"/>
    </source>
</evidence>
<dbReference type="GO" id="GO:0045773">
    <property type="term" value="P:positive regulation of axon extension"/>
    <property type="evidence" value="ECO:0007669"/>
    <property type="project" value="TreeGrafter"/>
</dbReference>
<reference evidence="2" key="3">
    <citation type="submission" date="2025-09" db="UniProtKB">
        <authorList>
            <consortium name="Ensembl"/>
        </authorList>
    </citation>
    <scope>IDENTIFICATION</scope>
</reference>
<dbReference type="GO" id="GO:0030833">
    <property type="term" value="P:regulation of actin filament polymerization"/>
    <property type="evidence" value="ECO:0007669"/>
    <property type="project" value="TreeGrafter"/>
</dbReference>
<keyword evidence="3" id="KW-1185">Reference proteome</keyword>
<dbReference type="GO" id="GO:0030864">
    <property type="term" value="C:cortical actin cytoskeleton"/>
    <property type="evidence" value="ECO:0007669"/>
    <property type="project" value="TreeGrafter"/>
</dbReference>
<accession>A0A4W5QV37</accession>
<dbReference type="GO" id="GO:0045211">
    <property type="term" value="C:postsynaptic membrane"/>
    <property type="evidence" value="ECO:0007669"/>
    <property type="project" value="TreeGrafter"/>
</dbReference>
<dbReference type="GeneTree" id="ENSGT00940000166263"/>
<dbReference type="GO" id="GO:0030027">
    <property type="term" value="C:lamellipodium"/>
    <property type="evidence" value="ECO:0007669"/>
    <property type="project" value="TreeGrafter"/>
</dbReference>
<reference evidence="2" key="2">
    <citation type="submission" date="2025-08" db="UniProtKB">
        <authorList>
            <consortium name="Ensembl"/>
        </authorList>
    </citation>
    <scope>IDENTIFICATION</scope>
</reference>
<dbReference type="GO" id="GO:0048812">
    <property type="term" value="P:neuron projection morphogenesis"/>
    <property type="evidence" value="ECO:0007669"/>
    <property type="project" value="TreeGrafter"/>
</dbReference>
<proteinExistence type="predicted"/>
<dbReference type="InterPro" id="IPR029006">
    <property type="entry name" value="ADF-H/Gelsolin-like_dom_sf"/>
</dbReference>
<dbReference type="PANTHER" id="PTHR10829">
    <property type="entry name" value="CORTACTIN AND DREBRIN"/>
    <property type="match status" value="1"/>
</dbReference>
<dbReference type="GO" id="GO:0061003">
    <property type="term" value="P:positive regulation of dendritic spine morphogenesis"/>
    <property type="evidence" value="ECO:0007669"/>
    <property type="project" value="TreeGrafter"/>
</dbReference>
<organism evidence="2 3">
    <name type="scientific">Hucho hucho</name>
    <name type="common">huchen</name>
    <dbReference type="NCBI Taxonomy" id="62062"/>
    <lineage>
        <taxon>Eukaryota</taxon>
        <taxon>Metazoa</taxon>
        <taxon>Chordata</taxon>
        <taxon>Craniata</taxon>
        <taxon>Vertebrata</taxon>
        <taxon>Euteleostomi</taxon>
        <taxon>Actinopterygii</taxon>
        <taxon>Neopterygii</taxon>
        <taxon>Teleostei</taxon>
        <taxon>Protacanthopterygii</taxon>
        <taxon>Salmoniformes</taxon>
        <taxon>Salmonidae</taxon>
        <taxon>Salmoninae</taxon>
        <taxon>Hucho</taxon>
    </lineage>
</organism>
<dbReference type="AlphaFoldDB" id="A0A4W5QV37"/>
<evidence type="ECO:0000259" key="1">
    <source>
        <dbReference type="Pfam" id="PF00241"/>
    </source>
</evidence>
<dbReference type="GO" id="GO:0014069">
    <property type="term" value="C:postsynaptic density"/>
    <property type="evidence" value="ECO:0007669"/>
    <property type="project" value="TreeGrafter"/>
</dbReference>
<dbReference type="Ensembl" id="ENSHHUT00000080260.1">
    <property type="protein sequence ID" value="ENSHHUP00000077740.1"/>
    <property type="gene ID" value="ENSHHUG00000045392.1"/>
</dbReference>
<dbReference type="Pfam" id="PF00241">
    <property type="entry name" value="Cofilin_ADF"/>
    <property type="match status" value="1"/>
</dbReference>
<dbReference type="PANTHER" id="PTHR10829:SF9">
    <property type="entry name" value="ADF-H DOMAIN-CONTAINING PROTEIN"/>
    <property type="match status" value="1"/>
</dbReference>
<dbReference type="GO" id="GO:0005884">
    <property type="term" value="C:actin filament"/>
    <property type="evidence" value="ECO:0007669"/>
    <property type="project" value="TreeGrafter"/>
</dbReference>
<dbReference type="Proteomes" id="UP000314982">
    <property type="component" value="Unassembled WGS sequence"/>
</dbReference>
<dbReference type="GO" id="GO:0030427">
    <property type="term" value="C:site of polarized growth"/>
    <property type="evidence" value="ECO:0007669"/>
    <property type="project" value="TreeGrafter"/>
</dbReference>
<dbReference type="GO" id="GO:0030425">
    <property type="term" value="C:dendrite"/>
    <property type="evidence" value="ECO:0007669"/>
    <property type="project" value="TreeGrafter"/>
</dbReference>
<name>A0A4W5QV37_9TELE</name>
<sequence length="94" mass="10280">MQAINLDFYSLSRLTAKEDVLNPRSSINWALFAYDGITNNLKLSDSGADDVSDLAGRFYPSRPLCGLCRVGTEGTGHCIVLIAWVSYGSQSNNF</sequence>
<dbReference type="STRING" id="62062.ENSHHUP00000077740"/>
<feature type="domain" description="ADF-H" evidence="1">
    <location>
        <begin position="16"/>
        <end position="87"/>
    </location>
</feature>
<evidence type="ECO:0000313" key="3">
    <source>
        <dbReference type="Proteomes" id="UP000314982"/>
    </source>
</evidence>